<proteinExistence type="predicted"/>
<organism evidence="1">
    <name type="scientific">termite gut metagenome</name>
    <dbReference type="NCBI Taxonomy" id="433724"/>
    <lineage>
        <taxon>unclassified sequences</taxon>
        <taxon>metagenomes</taxon>
        <taxon>organismal metagenomes</taxon>
    </lineage>
</organism>
<dbReference type="AlphaFoldDB" id="A0A5J4RLL3"/>
<accession>A0A5J4RLL3</accession>
<evidence type="ECO:0000313" key="1">
    <source>
        <dbReference type="EMBL" id="KAA6334549.1"/>
    </source>
</evidence>
<sequence>MQALCLQSGTFVIHFLLFNLEGEGVNFKLCPKSGLTLRYLTRMSVLFSKMGQLRE</sequence>
<protein>
    <submittedName>
        <fullName evidence="1">Uncharacterized protein</fullName>
    </submittedName>
</protein>
<reference evidence="1" key="1">
    <citation type="submission" date="2019-03" db="EMBL/GenBank/DDBJ databases">
        <title>Single cell metagenomics reveals metabolic interactions within the superorganism composed of flagellate Streblomastix strix and complex community of Bacteroidetes bacteria on its surface.</title>
        <authorList>
            <person name="Treitli S.C."/>
            <person name="Kolisko M."/>
            <person name="Husnik F."/>
            <person name="Keeling P."/>
            <person name="Hampl V."/>
        </authorList>
    </citation>
    <scope>NUCLEOTIDE SEQUENCE</scope>
    <source>
        <strain evidence="1">STM</strain>
    </source>
</reference>
<comment type="caution">
    <text evidence="1">The sequence shown here is derived from an EMBL/GenBank/DDBJ whole genome shotgun (WGS) entry which is preliminary data.</text>
</comment>
<name>A0A5J4RLL3_9ZZZZ</name>
<dbReference type="EMBL" id="SNRY01000985">
    <property type="protein sequence ID" value="KAA6334549.1"/>
    <property type="molecule type" value="Genomic_DNA"/>
</dbReference>
<gene>
    <name evidence="1" type="ORF">EZS27_017130</name>
</gene>